<dbReference type="InterPro" id="IPR050101">
    <property type="entry name" value="CinA"/>
</dbReference>
<dbReference type="InterPro" id="IPR036425">
    <property type="entry name" value="MoaB/Mog-like_dom_sf"/>
</dbReference>
<accession>A0A5B9P3Y6</accession>
<evidence type="ECO:0000313" key="4">
    <source>
        <dbReference type="EMBL" id="QEG21317.1"/>
    </source>
</evidence>
<evidence type="ECO:0000256" key="2">
    <source>
        <dbReference type="SAM" id="MobiDB-lite"/>
    </source>
</evidence>
<dbReference type="Gene3D" id="3.30.70.2860">
    <property type="match status" value="1"/>
</dbReference>
<dbReference type="SUPFAM" id="SSF53218">
    <property type="entry name" value="Molybdenum cofactor biosynthesis proteins"/>
    <property type="match status" value="1"/>
</dbReference>
<comment type="similarity">
    <text evidence="1">Belongs to the CinA family.</text>
</comment>
<dbReference type="STRING" id="980251.GCA_001642875_01767"/>
<dbReference type="PIRSF" id="PIRSF006728">
    <property type="entry name" value="CinA"/>
    <property type="match status" value="1"/>
</dbReference>
<sequence>MKQSTSPVAEIIAVGDEMTSGQRIDTNSAWLARQLNDLGIEVAYHSTVGDDLQRQTEIIRAAMQRANIVLMTGGLGPTKDDLTRQAIADAAGVELEIDEAALVHIESIFARFKREMSPANRRQAEFPRGGKTIHNEEGTAPGVDFSSGNSRVFAMPGVPYEMKLMWESYIEPEVRDRCASAKTIRHHVLRSFGVGESQAESMMPDLMARDRQPRVGITASMSIISFRITAMADTEDECKTQIDSTVAYIRETLGEVVFGENEDLLSAVTADLLLTHDLSVSMADFQFGSAAASLLREGFPDSQRRTLRHASSIDGQTPQQWLADESLLDVAAVELAATRIREQHGTRIGVAIGKLISDEGDSSSGKFPVAISIEGEAKPIMETFRYGGHSSMRMTRSANQVVNFIRLTLLRRRQRTQLATE</sequence>
<dbReference type="CDD" id="cd00885">
    <property type="entry name" value="cinA"/>
    <property type="match status" value="1"/>
</dbReference>
<keyword evidence="5" id="KW-1185">Reference proteome</keyword>
<dbReference type="Gene3D" id="3.40.980.10">
    <property type="entry name" value="MoaB/Mog-like domain"/>
    <property type="match status" value="1"/>
</dbReference>
<dbReference type="InterPro" id="IPR041424">
    <property type="entry name" value="CinA_KH"/>
</dbReference>
<protein>
    <recommendedName>
        <fullName evidence="1">CinA-like protein</fullName>
    </recommendedName>
</protein>
<dbReference type="Pfam" id="PF00994">
    <property type="entry name" value="MoCF_biosynth"/>
    <property type="match status" value="1"/>
</dbReference>
<dbReference type="Proteomes" id="UP000322214">
    <property type="component" value="Chromosome"/>
</dbReference>
<dbReference type="EMBL" id="CP042912">
    <property type="protein sequence ID" value="QEG21317.1"/>
    <property type="molecule type" value="Genomic_DNA"/>
</dbReference>
<dbReference type="PANTHER" id="PTHR13939:SF0">
    <property type="entry name" value="NMN AMIDOHYDROLASE-LIKE PROTEIN YFAY"/>
    <property type="match status" value="1"/>
</dbReference>
<dbReference type="HAMAP" id="MF_00226_B">
    <property type="entry name" value="CinA_B"/>
    <property type="match status" value="1"/>
</dbReference>
<dbReference type="InterPro" id="IPR001453">
    <property type="entry name" value="MoaB/Mog_dom"/>
</dbReference>
<dbReference type="NCBIfam" id="TIGR00200">
    <property type="entry name" value="cinA_nterm"/>
    <property type="match status" value="1"/>
</dbReference>
<evidence type="ECO:0000313" key="5">
    <source>
        <dbReference type="Proteomes" id="UP000322214"/>
    </source>
</evidence>
<evidence type="ECO:0000259" key="3">
    <source>
        <dbReference type="SMART" id="SM00852"/>
    </source>
</evidence>
<organism evidence="4 5">
    <name type="scientific">Mariniblastus fucicola</name>
    <dbReference type="NCBI Taxonomy" id="980251"/>
    <lineage>
        <taxon>Bacteria</taxon>
        <taxon>Pseudomonadati</taxon>
        <taxon>Planctomycetota</taxon>
        <taxon>Planctomycetia</taxon>
        <taxon>Pirellulales</taxon>
        <taxon>Pirellulaceae</taxon>
        <taxon>Mariniblastus</taxon>
    </lineage>
</organism>
<dbReference type="InterPro" id="IPR008135">
    <property type="entry name" value="Competence-induced_CinA"/>
</dbReference>
<evidence type="ECO:0000256" key="1">
    <source>
        <dbReference type="HAMAP-Rule" id="MF_00226"/>
    </source>
</evidence>
<gene>
    <name evidence="4" type="primary">yfaY</name>
    <name evidence="4" type="ORF">MFFC18_11730</name>
</gene>
<dbReference type="GO" id="GO:0016787">
    <property type="term" value="F:hydrolase activity"/>
    <property type="evidence" value="ECO:0007669"/>
    <property type="project" value="UniProtKB-KW"/>
</dbReference>
<feature type="region of interest" description="Disordered" evidence="2">
    <location>
        <begin position="120"/>
        <end position="145"/>
    </location>
</feature>
<dbReference type="PANTHER" id="PTHR13939">
    <property type="entry name" value="NICOTINAMIDE-NUCLEOTIDE AMIDOHYDROLASE PNCC"/>
    <property type="match status" value="1"/>
</dbReference>
<feature type="domain" description="MoaB/Mog" evidence="3">
    <location>
        <begin position="10"/>
        <end position="177"/>
    </location>
</feature>
<dbReference type="SMART" id="SM00852">
    <property type="entry name" value="MoCF_biosynth"/>
    <property type="match status" value="1"/>
</dbReference>
<dbReference type="AlphaFoldDB" id="A0A5B9P3Y6"/>
<reference evidence="4 5" key="1">
    <citation type="submission" date="2019-08" db="EMBL/GenBank/DDBJ databases">
        <title>Deep-cultivation of Planctomycetes and their phenomic and genomic characterization uncovers novel biology.</title>
        <authorList>
            <person name="Wiegand S."/>
            <person name="Jogler M."/>
            <person name="Boedeker C."/>
            <person name="Pinto D."/>
            <person name="Vollmers J."/>
            <person name="Rivas-Marin E."/>
            <person name="Kohn T."/>
            <person name="Peeters S.H."/>
            <person name="Heuer A."/>
            <person name="Rast P."/>
            <person name="Oberbeckmann S."/>
            <person name="Bunk B."/>
            <person name="Jeske O."/>
            <person name="Meyerdierks A."/>
            <person name="Storesund J.E."/>
            <person name="Kallscheuer N."/>
            <person name="Luecker S."/>
            <person name="Lage O.M."/>
            <person name="Pohl T."/>
            <person name="Merkel B.J."/>
            <person name="Hornburger P."/>
            <person name="Mueller R.-W."/>
            <person name="Bruemmer F."/>
            <person name="Labrenz M."/>
            <person name="Spormann A.M."/>
            <person name="Op den Camp H."/>
            <person name="Overmann J."/>
            <person name="Amann R."/>
            <person name="Jetten M.S.M."/>
            <person name="Mascher T."/>
            <person name="Medema M.H."/>
            <person name="Devos D.P."/>
            <person name="Kaster A.-K."/>
            <person name="Ovreas L."/>
            <person name="Rohde M."/>
            <person name="Galperin M.Y."/>
            <person name="Jogler C."/>
        </authorList>
    </citation>
    <scope>NUCLEOTIDE SEQUENCE [LARGE SCALE GENOMIC DNA]</scope>
    <source>
        <strain evidence="4 5">FC18</strain>
    </source>
</reference>
<dbReference type="KEGG" id="mff:MFFC18_11730"/>
<dbReference type="Pfam" id="PF18146">
    <property type="entry name" value="CinA_KH"/>
    <property type="match status" value="1"/>
</dbReference>
<dbReference type="NCBIfam" id="TIGR00177">
    <property type="entry name" value="molyb_syn"/>
    <property type="match status" value="1"/>
</dbReference>
<proteinExistence type="inferred from homology"/>
<dbReference type="OrthoDB" id="9801454at2"/>
<name>A0A5B9P3Y6_9BACT</name>
<dbReference type="RefSeq" id="WP_075081684.1">
    <property type="nucleotide sequence ID" value="NZ_CP042912.1"/>
</dbReference>
<keyword evidence="4" id="KW-0378">Hydrolase</keyword>